<dbReference type="EMBL" id="BAAAKV010000010">
    <property type="protein sequence ID" value="GAA1159684.1"/>
    <property type="molecule type" value="Genomic_DNA"/>
</dbReference>
<organism evidence="2 3">
    <name type="scientific">Streptomyces hebeiensis</name>
    <dbReference type="NCBI Taxonomy" id="229486"/>
    <lineage>
        <taxon>Bacteria</taxon>
        <taxon>Bacillati</taxon>
        <taxon>Actinomycetota</taxon>
        <taxon>Actinomycetes</taxon>
        <taxon>Kitasatosporales</taxon>
        <taxon>Streptomycetaceae</taxon>
        <taxon>Streptomyces</taxon>
    </lineage>
</organism>
<feature type="region of interest" description="Disordered" evidence="1">
    <location>
        <begin position="1"/>
        <end position="61"/>
    </location>
</feature>
<evidence type="ECO:0000256" key="1">
    <source>
        <dbReference type="SAM" id="MobiDB-lite"/>
    </source>
</evidence>
<name>A0ABN1UNZ0_9ACTN</name>
<dbReference type="Proteomes" id="UP001501371">
    <property type="component" value="Unassembled WGS sequence"/>
</dbReference>
<evidence type="ECO:0000313" key="2">
    <source>
        <dbReference type="EMBL" id="GAA1159684.1"/>
    </source>
</evidence>
<feature type="compositionally biased region" description="Basic and acidic residues" evidence="1">
    <location>
        <begin position="7"/>
        <end position="21"/>
    </location>
</feature>
<evidence type="ECO:0000313" key="3">
    <source>
        <dbReference type="Proteomes" id="UP001501371"/>
    </source>
</evidence>
<keyword evidence="3" id="KW-1185">Reference proteome</keyword>
<gene>
    <name evidence="2" type="ORF">GCM10009654_14780</name>
</gene>
<sequence>MVLDGCGQREDVGRPEKDADGSGRVVLDEPLAGRREDGGVQEPLADEDVCPGAGLGGGGLG</sequence>
<protein>
    <submittedName>
        <fullName evidence="2">Uncharacterized protein</fullName>
    </submittedName>
</protein>
<comment type="caution">
    <text evidence="2">The sequence shown here is derived from an EMBL/GenBank/DDBJ whole genome shotgun (WGS) entry which is preliminary data.</text>
</comment>
<accession>A0ABN1UNZ0</accession>
<reference evidence="2 3" key="1">
    <citation type="journal article" date="2019" name="Int. J. Syst. Evol. Microbiol.">
        <title>The Global Catalogue of Microorganisms (GCM) 10K type strain sequencing project: providing services to taxonomists for standard genome sequencing and annotation.</title>
        <authorList>
            <consortium name="The Broad Institute Genomics Platform"/>
            <consortium name="The Broad Institute Genome Sequencing Center for Infectious Disease"/>
            <person name="Wu L."/>
            <person name="Ma J."/>
        </authorList>
    </citation>
    <scope>NUCLEOTIDE SEQUENCE [LARGE SCALE GENOMIC DNA]</scope>
    <source>
        <strain evidence="2 3">JCM 12696</strain>
    </source>
</reference>
<proteinExistence type="predicted"/>